<evidence type="ECO:0000313" key="1">
    <source>
        <dbReference type="EMBL" id="MBB5712533.1"/>
    </source>
</evidence>
<dbReference type="Pfam" id="PF11625">
    <property type="entry name" value="DUF3253"/>
    <property type="match status" value="1"/>
</dbReference>
<evidence type="ECO:0008006" key="3">
    <source>
        <dbReference type="Google" id="ProtNLM"/>
    </source>
</evidence>
<dbReference type="Gene3D" id="1.10.10.10">
    <property type="entry name" value="Winged helix-like DNA-binding domain superfamily/Winged helix DNA-binding domain"/>
    <property type="match status" value="1"/>
</dbReference>
<dbReference type="RefSeq" id="WP_221239569.1">
    <property type="nucleotide sequence ID" value="NZ_JACIJF010000019.1"/>
</dbReference>
<dbReference type="SUPFAM" id="SSF46785">
    <property type="entry name" value="Winged helix' DNA-binding domain"/>
    <property type="match status" value="1"/>
</dbReference>
<dbReference type="EMBL" id="JACIJF010000019">
    <property type="protein sequence ID" value="MBB5712533.1"/>
    <property type="molecule type" value="Genomic_DNA"/>
</dbReference>
<reference evidence="1 2" key="1">
    <citation type="submission" date="2020-08" db="EMBL/GenBank/DDBJ databases">
        <title>Genomic Encyclopedia of Type Strains, Phase IV (KMG-IV): sequencing the most valuable type-strain genomes for metagenomic binning, comparative biology and taxonomic classification.</title>
        <authorList>
            <person name="Goeker M."/>
        </authorList>
    </citation>
    <scope>NUCLEOTIDE SEQUENCE [LARGE SCALE GENOMIC DNA]</scope>
    <source>
        <strain evidence="1 2">DSM 26736</strain>
    </source>
</reference>
<gene>
    <name evidence="1" type="ORF">FHT02_003793</name>
</gene>
<accession>A0A840YS93</accession>
<name>A0A840YS93_9SPHN</name>
<dbReference type="InterPro" id="IPR021660">
    <property type="entry name" value="DUF3253"/>
</dbReference>
<proteinExistence type="predicted"/>
<keyword evidence="2" id="KW-1185">Reference proteome</keyword>
<organism evidence="1 2">
    <name type="scientific">Sphingomonas xinjiangensis</name>
    <dbReference type="NCBI Taxonomy" id="643568"/>
    <lineage>
        <taxon>Bacteria</taxon>
        <taxon>Pseudomonadati</taxon>
        <taxon>Pseudomonadota</taxon>
        <taxon>Alphaproteobacteria</taxon>
        <taxon>Sphingomonadales</taxon>
        <taxon>Sphingomonadaceae</taxon>
        <taxon>Sphingomonas</taxon>
    </lineage>
</organism>
<dbReference type="Proteomes" id="UP000527143">
    <property type="component" value="Unassembled WGS sequence"/>
</dbReference>
<dbReference type="InterPro" id="IPR036390">
    <property type="entry name" value="WH_DNA-bd_sf"/>
</dbReference>
<sequence length="220" mass="24054">MNVSKFTVRTTVLKLLAARSTGATVCPSEVARACILTLEEGEAAAGEWRGAMPAVHATIDELLAEGVVQLSWKGKPLAIRVGPYRISRRPLMLNEAGSFELMIKLDWMRTAERVVHSFGASTRGAPRATHSVYVVLLHDGARGGRSGLYVGQTSRDPDWRFDQHKSGYKASSVVRKYGISLLPNLYEHLNPMLGWESLELEAGLAEGFQKAGIPWVEGGH</sequence>
<protein>
    <recommendedName>
        <fullName evidence="3">GIY-YIG domain-containing protein</fullName>
    </recommendedName>
</protein>
<evidence type="ECO:0000313" key="2">
    <source>
        <dbReference type="Proteomes" id="UP000527143"/>
    </source>
</evidence>
<dbReference type="AlphaFoldDB" id="A0A840YS93"/>
<dbReference type="InterPro" id="IPR036388">
    <property type="entry name" value="WH-like_DNA-bd_sf"/>
</dbReference>
<comment type="caution">
    <text evidence="1">The sequence shown here is derived from an EMBL/GenBank/DDBJ whole genome shotgun (WGS) entry which is preliminary data.</text>
</comment>